<dbReference type="PANTHER" id="PTHR30055:SF209">
    <property type="entry name" value="POSSIBLE TRANSCRIPTIONAL REGULATORY PROTEIN (PROBABLY TETR-FAMILY)"/>
    <property type="match status" value="1"/>
</dbReference>
<dbReference type="Gene3D" id="1.10.357.10">
    <property type="entry name" value="Tetracycline Repressor, domain 2"/>
    <property type="match status" value="1"/>
</dbReference>
<dbReference type="PANTHER" id="PTHR30055">
    <property type="entry name" value="HTH-TYPE TRANSCRIPTIONAL REGULATOR RUTR"/>
    <property type="match status" value="1"/>
</dbReference>
<feature type="DNA-binding region" description="H-T-H motif" evidence="4">
    <location>
        <begin position="39"/>
        <end position="58"/>
    </location>
</feature>
<dbReference type="PROSITE" id="PS50977">
    <property type="entry name" value="HTH_TETR_2"/>
    <property type="match status" value="1"/>
</dbReference>
<evidence type="ECO:0000313" key="6">
    <source>
        <dbReference type="EMBL" id="MCG5445839.1"/>
    </source>
</evidence>
<evidence type="ECO:0000256" key="3">
    <source>
        <dbReference type="ARBA" id="ARBA00023163"/>
    </source>
</evidence>
<organism evidence="6 7">
    <name type="scientific">Micromonospora trifolii</name>
    <dbReference type="NCBI Taxonomy" id="2911208"/>
    <lineage>
        <taxon>Bacteria</taxon>
        <taxon>Bacillati</taxon>
        <taxon>Actinomycetota</taxon>
        <taxon>Actinomycetes</taxon>
        <taxon>Micromonosporales</taxon>
        <taxon>Micromonosporaceae</taxon>
        <taxon>Micromonospora</taxon>
    </lineage>
</organism>
<dbReference type="Pfam" id="PF13305">
    <property type="entry name" value="TetR_C_33"/>
    <property type="match status" value="1"/>
</dbReference>
<gene>
    <name evidence="6" type="ORF">NIE79_004362</name>
</gene>
<dbReference type="RefSeq" id="WP_238680782.1">
    <property type="nucleotide sequence ID" value="NZ_JAKKFD010000041.1"/>
</dbReference>
<keyword evidence="3" id="KW-0804">Transcription</keyword>
<evidence type="ECO:0000256" key="4">
    <source>
        <dbReference type="PROSITE-ProRule" id="PRU00335"/>
    </source>
</evidence>
<evidence type="ECO:0000256" key="2">
    <source>
        <dbReference type="ARBA" id="ARBA00023125"/>
    </source>
</evidence>
<dbReference type="InterPro" id="IPR009057">
    <property type="entry name" value="Homeodomain-like_sf"/>
</dbReference>
<dbReference type="InterPro" id="IPR025996">
    <property type="entry name" value="MT1864/Rv1816-like_C"/>
</dbReference>
<dbReference type="Pfam" id="PF00440">
    <property type="entry name" value="TetR_N"/>
    <property type="match status" value="1"/>
</dbReference>
<dbReference type="Proteomes" id="UP001201629">
    <property type="component" value="Unassembled WGS sequence"/>
</dbReference>
<dbReference type="InterPro" id="IPR036271">
    <property type="entry name" value="Tet_transcr_reg_TetR-rel_C_sf"/>
</dbReference>
<dbReference type="SUPFAM" id="SSF48498">
    <property type="entry name" value="Tetracyclin repressor-like, C-terminal domain"/>
    <property type="match status" value="1"/>
</dbReference>
<protein>
    <submittedName>
        <fullName evidence="6">TetR/AcrR family transcriptional regulator</fullName>
    </submittedName>
</protein>
<evidence type="ECO:0000313" key="7">
    <source>
        <dbReference type="Proteomes" id="UP001201629"/>
    </source>
</evidence>
<name>A0ABS9N7A5_9ACTN</name>
<dbReference type="InterPro" id="IPR001647">
    <property type="entry name" value="HTH_TetR"/>
</dbReference>
<keyword evidence="1" id="KW-0805">Transcription regulation</keyword>
<proteinExistence type="predicted"/>
<sequence length="205" mass="22457">MTTPRTRARNKRGEGAQLRDEIVDAAMTLLEDGTPQNMTLRGIARQAGISAPSIYPHFPDLDSILLAVAQRAFDILEQELSAADDPDPVERLRAICAAYLTFAERRPHQYRVMFGAVWDAGQALERAPAMADQLAVLGMGAFEVFRRALADCVAVGRSTSADPFGDATALWVGLHGFAQLQVAAPLFPWPPELRDSIIDRMALLR</sequence>
<dbReference type="SUPFAM" id="SSF46689">
    <property type="entry name" value="Homeodomain-like"/>
    <property type="match status" value="1"/>
</dbReference>
<reference evidence="6 7" key="1">
    <citation type="submission" date="2022-01" db="EMBL/GenBank/DDBJ databases">
        <authorList>
            <person name="Riesco R."/>
            <person name="Trujillo M.E."/>
        </authorList>
    </citation>
    <scope>NUCLEOTIDE SEQUENCE [LARGE SCALE GENOMIC DNA]</scope>
    <source>
        <strain evidence="6 7">NIE79</strain>
    </source>
</reference>
<evidence type="ECO:0000259" key="5">
    <source>
        <dbReference type="PROSITE" id="PS50977"/>
    </source>
</evidence>
<keyword evidence="2 4" id="KW-0238">DNA-binding</keyword>
<dbReference type="EMBL" id="JAKKFD010000041">
    <property type="protein sequence ID" value="MCG5445839.1"/>
    <property type="molecule type" value="Genomic_DNA"/>
</dbReference>
<comment type="caution">
    <text evidence="6">The sequence shown here is derived from an EMBL/GenBank/DDBJ whole genome shotgun (WGS) entry which is preliminary data.</text>
</comment>
<keyword evidence="7" id="KW-1185">Reference proteome</keyword>
<accession>A0ABS9N7A5</accession>
<dbReference type="InterPro" id="IPR050109">
    <property type="entry name" value="HTH-type_TetR-like_transc_reg"/>
</dbReference>
<evidence type="ECO:0000256" key="1">
    <source>
        <dbReference type="ARBA" id="ARBA00023015"/>
    </source>
</evidence>
<feature type="domain" description="HTH tetR-type" evidence="5">
    <location>
        <begin position="16"/>
        <end position="76"/>
    </location>
</feature>